<evidence type="ECO:0000313" key="3">
    <source>
        <dbReference type="Proteomes" id="UP001055580"/>
    </source>
</evidence>
<keyword evidence="1" id="KW-0472">Membrane</keyword>
<name>A0ABY4TQB6_9SPHN</name>
<dbReference type="Proteomes" id="UP001055580">
    <property type="component" value="Chromosome"/>
</dbReference>
<dbReference type="EMBL" id="CP098401">
    <property type="protein sequence ID" value="URW74567.1"/>
    <property type="molecule type" value="Genomic_DNA"/>
</dbReference>
<dbReference type="RefSeq" id="WP_250749058.1">
    <property type="nucleotide sequence ID" value="NZ_CP098401.1"/>
</dbReference>
<keyword evidence="1" id="KW-0812">Transmembrane</keyword>
<dbReference type="PANTHER" id="PTHR30503">
    <property type="entry name" value="INNER MEMBRANE PROTEIN YEDI"/>
    <property type="match status" value="1"/>
</dbReference>
<proteinExistence type="predicted"/>
<reference evidence="2" key="1">
    <citation type="submission" date="2022-05" db="EMBL/GenBank/DDBJ databases">
        <title>Sphingomonas sp. strain RMG20 Genome sequencing and assembly.</title>
        <authorList>
            <person name="Kim I."/>
        </authorList>
    </citation>
    <scope>NUCLEOTIDE SEQUENCE</scope>
    <source>
        <strain evidence="2">RMG20</strain>
    </source>
</reference>
<feature type="transmembrane region" description="Helical" evidence="1">
    <location>
        <begin position="76"/>
        <end position="94"/>
    </location>
</feature>
<gene>
    <name evidence="2" type="ORF">M9980_08245</name>
</gene>
<dbReference type="InterPro" id="IPR008526">
    <property type="entry name" value="YedI"/>
</dbReference>
<keyword evidence="3" id="KW-1185">Reference proteome</keyword>
<feature type="transmembrane region" description="Helical" evidence="1">
    <location>
        <begin position="224"/>
        <end position="245"/>
    </location>
</feature>
<dbReference type="PANTHER" id="PTHR30503:SF3">
    <property type="entry name" value="INNER MEMBRANE PROTEIN YEDI"/>
    <property type="match status" value="1"/>
</dbReference>
<feature type="transmembrane region" description="Helical" evidence="1">
    <location>
        <begin position="280"/>
        <end position="302"/>
    </location>
</feature>
<dbReference type="PIRSF" id="PIRSF016660">
    <property type="entry name" value="YedI"/>
    <property type="match status" value="1"/>
</dbReference>
<dbReference type="Pfam" id="PF05661">
    <property type="entry name" value="DUF808"/>
    <property type="match status" value="1"/>
</dbReference>
<evidence type="ECO:0000313" key="2">
    <source>
        <dbReference type="EMBL" id="URW74567.1"/>
    </source>
</evidence>
<feature type="transmembrane region" description="Helical" evidence="1">
    <location>
        <begin position="172"/>
        <end position="193"/>
    </location>
</feature>
<keyword evidence="1" id="KW-1133">Transmembrane helix</keyword>
<accession>A0ABY4TQB6</accession>
<organism evidence="2 3">
    <name type="scientific">Sphingomonas donggukensis</name>
    <dbReference type="NCBI Taxonomy" id="2949093"/>
    <lineage>
        <taxon>Bacteria</taxon>
        <taxon>Pseudomonadati</taxon>
        <taxon>Pseudomonadota</taxon>
        <taxon>Alphaproteobacteria</taxon>
        <taxon>Sphingomonadales</taxon>
        <taxon>Sphingomonadaceae</taxon>
        <taxon>Sphingomonas</taxon>
    </lineage>
</organism>
<sequence length="314" mass="31560">MPGGLVALLDDIAALAKLAGASLDDVSAAAVRAGTKSAGVVIDDTAVTPQYVHGLSPDRELPIIGKIALGSLKNKLIFLLPAALVLSAFAPWAITPILMVGGAYLCFEGVEKVWHALGGGDHAEAVVEITDPKALEDRQVSGAVRTDFILSGEIMAIALSDLEGEPLLTQGVVLAIVGIAITIGVYGVVALIVKMDDVGLRLAKSASGASQAVGRGLVAAMPKLLKALSIIGTAAMIWVGGGIIAHGLDVFGLGAIPHAIEHAAEVAGAATLVAHGAVHWLVGAIGAAIVGGIVGAVIVVGYQAYTRMRGGAAH</sequence>
<protein>
    <submittedName>
        <fullName evidence="2">DUF808 domain-containing protein</fullName>
    </submittedName>
</protein>
<evidence type="ECO:0000256" key="1">
    <source>
        <dbReference type="SAM" id="Phobius"/>
    </source>
</evidence>